<dbReference type="Proteomes" id="UP000594638">
    <property type="component" value="Unassembled WGS sequence"/>
</dbReference>
<protein>
    <submittedName>
        <fullName evidence="1">Uncharacterized protein</fullName>
    </submittedName>
</protein>
<comment type="caution">
    <text evidence="1">The sequence shown here is derived from an EMBL/GenBank/DDBJ whole genome shotgun (WGS) entry which is preliminary data.</text>
</comment>
<accession>A0A8S0PFB5</accession>
<keyword evidence="2" id="KW-1185">Reference proteome</keyword>
<gene>
    <name evidence="1" type="ORF">OLEA9_A077393</name>
</gene>
<name>A0A8S0PFB5_OLEEU</name>
<dbReference type="AlphaFoldDB" id="A0A8S0PFB5"/>
<evidence type="ECO:0000313" key="1">
    <source>
        <dbReference type="EMBL" id="CAA2940919.1"/>
    </source>
</evidence>
<organism evidence="1 2">
    <name type="scientific">Olea europaea subsp. europaea</name>
    <dbReference type="NCBI Taxonomy" id="158383"/>
    <lineage>
        <taxon>Eukaryota</taxon>
        <taxon>Viridiplantae</taxon>
        <taxon>Streptophyta</taxon>
        <taxon>Embryophyta</taxon>
        <taxon>Tracheophyta</taxon>
        <taxon>Spermatophyta</taxon>
        <taxon>Magnoliopsida</taxon>
        <taxon>eudicotyledons</taxon>
        <taxon>Gunneridae</taxon>
        <taxon>Pentapetalae</taxon>
        <taxon>asterids</taxon>
        <taxon>lamiids</taxon>
        <taxon>Lamiales</taxon>
        <taxon>Oleaceae</taxon>
        <taxon>Oleeae</taxon>
        <taxon>Olea</taxon>
    </lineage>
</organism>
<evidence type="ECO:0000313" key="2">
    <source>
        <dbReference type="Proteomes" id="UP000594638"/>
    </source>
</evidence>
<dbReference type="EMBL" id="CACTIH010000047">
    <property type="protein sequence ID" value="CAA2940919.1"/>
    <property type="molecule type" value="Genomic_DNA"/>
</dbReference>
<dbReference type="Gramene" id="OE9A077393T1">
    <property type="protein sequence ID" value="OE9A077393C1"/>
    <property type="gene ID" value="OE9A077393"/>
</dbReference>
<proteinExistence type="predicted"/>
<reference evidence="1 2" key="1">
    <citation type="submission" date="2019-12" db="EMBL/GenBank/DDBJ databases">
        <authorList>
            <person name="Alioto T."/>
            <person name="Alioto T."/>
            <person name="Gomez Garrido J."/>
        </authorList>
    </citation>
    <scope>NUCLEOTIDE SEQUENCE [LARGE SCALE GENOMIC DNA]</scope>
</reference>
<sequence length="140" mass="15798">MYTKTKEPRARTSFPLNARLQPPSFRTILPLNEQQIINLPCSHPPFTVPQLHALFFCPHVTDFHRMLNLSGENSASGSPLLNRLDENRPAVVADDLMNVGLANDLVLLHEMLSLLDKPSSTLDSDNGKNRWWKIGDFIPL</sequence>